<dbReference type="EMBL" id="CP002666">
    <property type="protein sequence ID" value="AEE45420.1"/>
    <property type="molecule type" value="Genomic_DNA"/>
</dbReference>
<name>F4H468_CELFA</name>
<sequence>MPVRRLVRTPALRVLATLSVLVGGVVAAVPAAASPVPASAAATATADDPGGLVLVPRPRTGEVGVQATIENEEAFCGVLSGVYVSKPTWYTVRTINCRHTDVFVKGRYANGTFGTCVLVPARHSRHLGGSLLKPMEDSQIC</sequence>
<evidence type="ECO:0000313" key="3">
    <source>
        <dbReference type="Proteomes" id="UP000008460"/>
    </source>
</evidence>
<accession>F4H468</accession>
<evidence type="ECO:0008006" key="4">
    <source>
        <dbReference type="Google" id="ProtNLM"/>
    </source>
</evidence>
<gene>
    <name evidence="2" type="ordered locus">Celf_1285</name>
</gene>
<dbReference type="RefSeq" id="WP_013770446.1">
    <property type="nucleotide sequence ID" value="NC_015514.1"/>
</dbReference>
<proteinExistence type="predicted"/>
<protein>
    <recommendedName>
        <fullName evidence="4">Secreted protein</fullName>
    </recommendedName>
</protein>
<dbReference type="STRING" id="590998.Celf_1285"/>
<keyword evidence="1" id="KW-0732">Signal</keyword>
<dbReference type="KEGG" id="cfi:Celf_1285"/>
<feature type="signal peptide" evidence="1">
    <location>
        <begin position="1"/>
        <end position="27"/>
    </location>
</feature>
<feature type="chain" id="PRO_5039440739" description="Secreted protein" evidence="1">
    <location>
        <begin position="28"/>
        <end position="141"/>
    </location>
</feature>
<evidence type="ECO:0000256" key="1">
    <source>
        <dbReference type="SAM" id="SignalP"/>
    </source>
</evidence>
<reference evidence="2 3" key="1">
    <citation type="submission" date="2011-04" db="EMBL/GenBank/DDBJ databases">
        <title>Complete sequence of Cellulomonas fimi ATCC 484.</title>
        <authorList>
            <consortium name="US DOE Joint Genome Institute"/>
            <person name="Lucas S."/>
            <person name="Han J."/>
            <person name="Lapidus A."/>
            <person name="Cheng J.-F."/>
            <person name="Goodwin L."/>
            <person name="Pitluck S."/>
            <person name="Peters L."/>
            <person name="Chertkov O."/>
            <person name="Detter J.C."/>
            <person name="Han C."/>
            <person name="Tapia R."/>
            <person name="Land M."/>
            <person name="Hauser L."/>
            <person name="Kyrpides N."/>
            <person name="Ivanova N."/>
            <person name="Ovchinnikova G."/>
            <person name="Pagani I."/>
            <person name="Mead D."/>
            <person name="Brumm P."/>
            <person name="Woyke T."/>
        </authorList>
    </citation>
    <scope>NUCLEOTIDE SEQUENCE [LARGE SCALE GENOMIC DNA]</scope>
    <source>
        <strain evidence="3">ATCC 484 / DSM 20113 / JCM 1341 / NBRC 15513 / NCIMB 8980 / NCTC 7547</strain>
    </source>
</reference>
<dbReference type="Proteomes" id="UP000008460">
    <property type="component" value="Chromosome"/>
</dbReference>
<keyword evidence="3" id="KW-1185">Reference proteome</keyword>
<dbReference type="HOGENOM" id="CLU_1821917_0_0_11"/>
<organism evidence="2 3">
    <name type="scientific">Cellulomonas fimi (strain ATCC 484 / DSM 20113 / JCM 1341 / CCUG 24087 / LMG 16345 / NBRC 15513 / NCIMB 8980 / NCTC 7547 / NRS-133)</name>
    <dbReference type="NCBI Taxonomy" id="590998"/>
    <lineage>
        <taxon>Bacteria</taxon>
        <taxon>Bacillati</taxon>
        <taxon>Actinomycetota</taxon>
        <taxon>Actinomycetes</taxon>
        <taxon>Micrococcales</taxon>
        <taxon>Cellulomonadaceae</taxon>
        <taxon>Cellulomonas</taxon>
    </lineage>
</organism>
<dbReference type="AlphaFoldDB" id="F4H468"/>
<evidence type="ECO:0000313" key="2">
    <source>
        <dbReference type="EMBL" id="AEE45420.1"/>
    </source>
</evidence>